<reference evidence="9" key="1">
    <citation type="submission" date="2025-08" db="UniProtKB">
        <authorList>
            <consortium name="RefSeq"/>
        </authorList>
    </citation>
    <scope>IDENTIFICATION</scope>
    <source>
        <tissue evidence="9">Testes</tissue>
    </source>
</reference>
<dbReference type="EC" id="3.1.3.16" evidence="4"/>
<dbReference type="Gene3D" id="3.40.250.10">
    <property type="entry name" value="Rhodanese-like domain"/>
    <property type="match status" value="1"/>
</dbReference>
<dbReference type="PANTHER" id="PTHR10159">
    <property type="entry name" value="DUAL SPECIFICITY PROTEIN PHOSPHATASE"/>
    <property type="match status" value="1"/>
</dbReference>
<dbReference type="RefSeq" id="XP_002738179.2">
    <property type="nucleotide sequence ID" value="XM_002738133.2"/>
</dbReference>
<comment type="catalytic activity">
    <reaction evidence="4">
        <text>O-phospho-L-tyrosyl-[protein] + H2O = L-tyrosyl-[protein] + phosphate</text>
        <dbReference type="Rhea" id="RHEA:10684"/>
        <dbReference type="Rhea" id="RHEA-COMP:10136"/>
        <dbReference type="Rhea" id="RHEA-COMP:20101"/>
        <dbReference type="ChEBI" id="CHEBI:15377"/>
        <dbReference type="ChEBI" id="CHEBI:43474"/>
        <dbReference type="ChEBI" id="CHEBI:46858"/>
        <dbReference type="ChEBI" id="CHEBI:61978"/>
        <dbReference type="EC" id="3.1.3.48"/>
    </reaction>
</comment>
<feature type="domain" description="Tyrosine-protein phosphatase" evidence="5">
    <location>
        <begin position="181"/>
        <end position="324"/>
    </location>
</feature>
<evidence type="ECO:0000259" key="6">
    <source>
        <dbReference type="PROSITE" id="PS50056"/>
    </source>
</evidence>
<comment type="catalytic activity">
    <reaction evidence="4">
        <text>O-phospho-L-threonyl-[protein] + H2O = L-threonyl-[protein] + phosphate</text>
        <dbReference type="Rhea" id="RHEA:47004"/>
        <dbReference type="Rhea" id="RHEA-COMP:11060"/>
        <dbReference type="Rhea" id="RHEA-COMP:11605"/>
        <dbReference type="ChEBI" id="CHEBI:15377"/>
        <dbReference type="ChEBI" id="CHEBI:30013"/>
        <dbReference type="ChEBI" id="CHEBI:43474"/>
        <dbReference type="ChEBI" id="CHEBI:61977"/>
        <dbReference type="EC" id="3.1.3.16"/>
    </reaction>
</comment>
<evidence type="ECO:0000256" key="1">
    <source>
        <dbReference type="ARBA" id="ARBA00008601"/>
    </source>
</evidence>
<name>A0ABM0GVG3_SACKO</name>
<evidence type="ECO:0000259" key="7">
    <source>
        <dbReference type="PROSITE" id="PS50206"/>
    </source>
</evidence>
<evidence type="ECO:0000259" key="5">
    <source>
        <dbReference type="PROSITE" id="PS50054"/>
    </source>
</evidence>
<dbReference type="SUPFAM" id="SSF52821">
    <property type="entry name" value="Rhodanese/Cell cycle control phosphatase"/>
    <property type="match status" value="1"/>
</dbReference>
<organism evidence="8 9">
    <name type="scientific">Saccoglossus kowalevskii</name>
    <name type="common">Acorn worm</name>
    <dbReference type="NCBI Taxonomy" id="10224"/>
    <lineage>
        <taxon>Eukaryota</taxon>
        <taxon>Metazoa</taxon>
        <taxon>Hemichordata</taxon>
        <taxon>Enteropneusta</taxon>
        <taxon>Harrimaniidae</taxon>
        <taxon>Saccoglossus</taxon>
    </lineage>
</organism>
<dbReference type="EC" id="3.1.3.48" evidence="4"/>
<dbReference type="InterPro" id="IPR036873">
    <property type="entry name" value="Rhodanese-like_dom_sf"/>
</dbReference>
<evidence type="ECO:0000313" key="8">
    <source>
        <dbReference type="Proteomes" id="UP000694865"/>
    </source>
</evidence>
<dbReference type="Pfam" id="PF00782">
    <property type="entry name" value="DSPc"/>
    <property type="match status" value="1"/>
</dbReference>
<dbReference type="Gene3D" id="3.90.190.10">
    <property type="entry name" value="Protein tyrosine phosphatase superfamily"/>
    <property type="match status" value="1"/>
</dbReference>
<dbReference type="InterPro" id="IPR020422">
    <property type="entry name" value="TYR_PHOSPHATASE_DUAL_dom"/>
</dbReference>
<evidence type="ECO:0000256" key="2">
    <source>
        <dbReference type="ARBA" id="ARBA00022801"/>
    </source>
</evidence>
<keyword evidence="8" id="KW-1185">Reference proteome</keyword>
<dbReference type="InterPro" id="IPR029021">
    <property type="entry name" value="Prot-tyrosine_phosphatase-like"/>
</dbReference>
<feature type="domain" description="Rhodanese" evidence="7">
    <location>
        <begin position="31"/>
        <end position="147"/>
    </location>
</feature>
<dbReference type="Pfam" id="PF00581">
    <property type="entry name" value="Rhodanese"/>
    <property type="match status" value="1"/>
</dbReference>
<accession>A0ABM0GVG3</accession>
<feature type="domain" description="Tyrosine specific protein phosphatases" evidence="6">
    <location>
        <begin position="245"/>
        <end position="305"/>
    </location>
</feature>
<dbReference type="InterPro" id="IPR000340">
    <property type="entry name" value="Dual-sp_phosphatase_cat-dom"/>
</dbReference>
<dbReference type="GeneID" id="100366620"/>
<dbReference type="PROSITE" id="PS50206">
    <property type="entry name" value="RHODANESE_3"/>
    <property type="match status" value="1"/>
</dbReference>
<dbReference type="PIRSF" id="PIRSF000939">
    <property type="entry name" value="MAPK_Ptase"/>
    <property type="match status" value="1"/>
</dbReference>
<sequence length="367" mass="41678">MPENLNTEMTLDSEATLQGREPAWLHRELTTNDNLVVLDCRTTRDFNQSHVEGAINVTLPSLLLRRLRKGKVCFKTLIPSEHGKEKFVKKSKIGTVVLYDERTLNLNENSDSVICLLLKKLKEDGCRVCYLQGGFCQFREFYPNSCEQKDCEDTLTIGMEGLNINCNDSDVCPETPLDNNFPVEILPYLFLGSAQDSKNIEKLSKHGIKYILNVTPNIPNRFERDGEFKYMQIPINDHWSQNLSAFFPEAIEFIEEARQAKCGILVHCLAGISRSVTVTVAYLMQKLAWSLNDAYDYVKKKKENISPNFNFMGQLLDFERTLSSSPCRKGTCKCASEGRKCLSPDTALFACISTMEPEFQFDITTPS</sequence>
<proteinExistence type="inferred from homology"/>
<dbReference type="PRINTS" id="PR01764">
    <property type="entry name" value="MAPKPHPHTASE"/>
</dbReference>
<keyword evidence="3 4" id="KW-0904">Protein phosphatase</keyword>
<dbReference type="InterPro" id="IPR008343">
    <property type="entry name" value="MKP"/>
</dbReference>
<dbReference type="CDD" id="cd14566">
    <property type="entry name" value="DSP_MKP_classII"/>
    <property type="match status" value="1"/>
</dbReference>
<gene>
    <name evidence="9" type="primary">LOC100366620</name>
</gene>
<dbReference type="SUPFAM" id="SSF52799">
    <property type="entry name" value="(Phosphotyrosine protein) phosphatases II"/>
    <property type="match status" value="1"/>
</dbReference>
<evidence type="ECO:0000313" key="9">
    <source>
        <dbReference type="RefSeq" id="XP_002738179.2"/>
    </source>
</evidence>
<dbReference type="PROSITE" id="PS50054">
    <property type="entry name" value="TYR_PHOSPHATASE_DUAL"/>
    <property type="match status" value="1"/>
</dbReference>
<dbReference type="InterPro" id="IPR000387">
    <property type="entry name" value="Tyr_Pase_dom"/>
</dbReference>
<evidence type="ECO:0000256" key="4">
    <source>
        <dbReference type="PIRNR" id="PIRNR000939"/>
    </source>
</evidence>
<protein>
    <recommendedName>
        <fullName evidence="4">Dual specificity protein phosphatase</fullName>
        <ecNumber evidence="4">3.1.3.16</ecNumber>
        <ecNumber evidence="4">3.1.3.48</ecNumber>
    </recommendedName>
</protein>
<comment type="similarity">
    <text evidence="1 4">Belongs to the protein-tyrosine phosphatase family. Non-receptor class dual specificity subfamily.</text>
</comment>
<keyword evidence="2 4" id="KW-0378">Hydrolase</keyword>
<dbReference type="PROSITE" id="PS50056">
    <property type="entry name" value="TYR_PHOSPHATASE_2"/>
    <property type="match status" value="1"/>
</dbReference>
<evidence type="ECO:0000256" key="3">
    <source>
        <dbReference type="ARBA" id="ARBA00022912"/>
    </source>
</evidence>
<dbReference type="InterPro" id="IPR001763">
    <property type="entry name" value="Rhodanese-like_dom"/>
</dbReference>
<dbReference type="SMART" id="SM00195">
    <property type="entry name" value="DSPc"/>
    <property type="match status" value="1"/>
</dbReference>
<dbReference type="CDD" id="cd01446">
    <property type="entry name" value="DSP_MapKP"/>
    <property type="match status" value="1"/>
</dbReference>
<dbReference type="SMART" id="SM00450">
    <property type="entry name" value="RHOD"/>
    <property type="match status" value="1"/>
</dbReference>
<dbReference type="Proteomes" id="UP000694865">
    <property type="component" value="Unplaced"/>
</dbReference>
<dbReference type="PANTHER" id="PTHR10159:SF519">
    <property type="entry name" value="DUAL SPECIFICITY PROTEIN PHOSPHATASE MPK3"/>
    <property type="match status" value="1"/>
</dbReference>